<dbReference type="EMBL" id="LAYC01000003">
    <property type="protein sequence ID" value="KYK54834.1"/>
    <property type="molecule type" value="Genomic_DNA"/>
</dbReference>
<dbReference type="AlphaFoldDB" id="A0A151GCR1"/>
<gene>
    <name evidence="3" type="ORF">DCS_06795</name>
</gene>
<dbReference type="InParanoid" id="A0A151GCR1"/>
<evidence type="ECO:0008006" key="5">
    <source>
        <dbReference type="Google" id="ProtNLM"/>
    </source>
</evidence>
<feature type="compositionally biased region" description="Polar residues" evidence="1">
    <location>
        <begin position="113"/>
        <end position="155"/>
    </location>
</feature>
<feature type="compositionally biased region" description="Low complexity" evidence="1">
    <location>
        <begin position="72"/>
        <end position="90"/>
    </location>
</feature>
<comment type="caution">
    <text evidence="3">The sequence shown here is derived from an EMBL/GenBank/DDBJ whole genome shotgun (WGS) entry which is preliminary data.</text>
</comment>
<dbReference type="RefSeq" id="XP_040654186.1">
    <property type="nucleotide sequence ID" value="XM_040804082.1"/>
</dbReference>
<accession>A0A151GCR1</accession>
<sequence length="180" mass="17328">MPTSNMAIVTNLILLAGTFATAVLGIAPYSNGVFTETAAVQELGSITSAGTLVYSLNVCTIVHSTNCEVTMSSGGAAPAKPATPTAVASSGNAVDEPKQPVQTTTDPGGVPTAVTQAAPSVPASGQSSNAAPTLTQSVESQPSGSGTDTPSATSTGAGNAVGAVKGVAFGAAAVAVANFF</sequence>
<keyword evidence="4" id="KW-1185">Reference proteome</keyword>
<keyword evidence="2" id="KW-0732">Signal</keyword>
<reference evidence="3 4" key="1">
    <citation type="journal article" date="2016" name="Sci. Rep.">
        <title>Insights into Adaptations to a Near-Obligate Nematode Endoparasitic Lifestyle from the Finished Genome of Drechmeria coniospora.</title>
        <authorList>
            <person name="Zhang L."/>
            <person name="Zhou Z."/>
            <person name="Guo Q."/>
            <person name="Fokkens L."/>
            <person name="Miskei M."/>
            <person name="Pocsi I."/>
            <person name="Zhang W."/>
            <person name="Chen M."/>
            <person name="Wang L."/>
            <person name="Sun Y."/>
            <person name="Donzelli B.G."/>
            <person name="Gibson D.M."/>
            <person name="Nelson D.R."/>
            <person name="Luo J.G."/>
            <person name="Rep M."/>
            <person name="Liu H."/>
            <person name="Yang S."/>
            <person name="Wang J."/>
            <person name="Krasnoff S.B."/>
            <person name="Xu Y."/>
            <person name="Molnar I."/>
            <person name="Lin M."/>
        </authorList>
    </citation>
    <scope>NUCLEOTIDE SEQUENCE [LARGE SCALE GENOMIC DNA]</scope>
    <source>
        <strain evidence="3 4">ARSEF 6962</strain>
    </source>
</reference>
<organism evidence="3 4">
    <name type="scientific">Drechmeria coniospora</name>
    <name type="common">Nematophagous fungus</name>
    <name type="synonym">Meria coniospora</name>
    <dbReference type="NCBI Taxonomy" id="98403"/>
    <lineage>
        <taxon>Eukaryota</taxon>
        <taxon>Fungi</taxon>
        <taxon>Dikarya</taxon>
        <taxon>Ascomycota</taxon>
        <taxon>Pezizomycotina</taxon>
        <taxon>Sordariomycetes</taxon>
        <taxon>Hypocreomycetidae</taxon>
        <taxon>Hypocreales</taxon>
        <taxon>Ophiocordycipitaceae</taxon>
        <taxon>Drechmeria</taxon>
    </lineage>
</organism>
<feature type="region of interest" description="Disordered" evidence="1">
    <location>
        <begin position="72"/>
        <end position="155"/>
    </location>
</feature>
<feature type="signal peptide" evidence="2">
    <location>
        <begin position="1"/>
        <end position="20"/>
    </location>
</feature>
<feature type="chain" id="PRO_5007580370" description="GPI anchored serine-rich protein" evidence="2">
    <location>
        <begin position="21"/>
        <end position="180"/>
    </location>
</feature>
<protein>
    <recommendedName>
        <fullName evidence="5">GPI anchored serine-rich protein</fullName>
    </recommendedName>
</protein>
<dbReference type="Proteomes" id="UP000076580">
    <property type="component" value="Chromosome 03"/>
</dbReference>
<evidence type="ECO:0000256" key="1">
    <source>
        <dbReference type="SAM" id="MobiDB-lite"/>
    </source>
</evidence>
<name>A0A151GCR1_DRECN</name>
<evidence type="ECO:0000313" key="4">
    <source>
        <dbReference type="Proteomes" id="UP000076580"/>
    </source>
</evidence>
<proteinExistence type="predicted"/>
<evidence type="ECO:0000256" key="2">
    <source>
        <dbReference type="SAM" id="SignalP"/>
    </source>
</evidence>
<dbReference type="GeneID" id="63719438"/>
<evidence type="ECO:0000313" key="3">
    <source>
        <dbReference type="EMBL" id="KYK54834.1"/>
    </source>
</evidence>